<dbReference type="Pfam" id="PF00246">
    <property type="entry name" value="Peptidase_M14"/>
    <property type="match status" value="1"/>
</dbReference>
<protein>
    <submittedName>
        <fullName evidence="3">Peptidase M14</fullName>
    </submittedName>
</protein>
<evidence type="ECO:0000313" key="3">
    <source>
        <dbReference type="EMBL" id="MBF5027401.1"/>
    </source>
</evidence>
<dbReference type="PROSITE" id="PS52035">
    <property type="entry name" value="PEPTIDASE_M14"/>
    <property type="match status" value="1"/>
</dbReference>
<dbReference type="GO" id="GO:0006508">
    <property type="term" value="P:proteolysis"/>
    <property type="evidence" value="ECO:0007669"/>
    <property type="project" value="InterPro"/>
</dbReference>
<organism evidence="3 4">
    <name type="scientific">Planobacterium oryzisoli</name>
    <dbReference type="NCBI Taxonomy" id="2771435"/>
    <lineage>
        <taxon>Bacteria</taxon>
        <taxon>Pseudomonadati</taxon>
        <taxon>Bacteroidota</taxon>
        <taxon>Flavobacteriia</taxon>
        <taxon>Flavobacteriales</taxon>
        <taxon>Weeksellaceae</taxon>
        <taxon>Chryseobacterium group</taxon>
        <taxon>Chryseobacterium</taxon>
    </lineage>
</organism>
<dbReference type="EMBL" id="JADKYY010000006">
    <property type="protein sequence ID" value="MBF5027401.1"/>
    <property type="molecule type" value="Genomic_DNA"/>
</dbReference>
<dbReference type="Proteomes" id="UP000694480">
    <property type="component" value="Unassembled WGS sequence"/>
</dbReference>
<keyword evidence="4" id="KW-1185">Reference proteome</keyword>
<evidence type="ECO:0000259" key="2">
    <source>
        <dbReference type="PROSITE" id="PS52035"/>
    </source>
</evidence>
<dbReference type="InterPro" id="IPR000834">
    <property type="entry name" value="Peptidase_M14"/>
</dbReference>
<gene>
    <name evidence="3" type="ORF">IC612_06270</name>
</gene>
<dbReference type="GO" id="GO:0004181">
    <property type="term" value="F:metallocarboxypeptidase activity"/>
    <property type="evidence" value="ECO:0007669"/>
    <property type="project" value="InterPro"/>
</dbReference>
<reference evidence="3" key="1">
    <citation type="submission" date="2020-11" db="EMBL/GenBank/DDBJ databases">
        <title>Genome seq and assembly of Planobacterium sp.</title>
        <authorList>
            <person name="Chhetri G."/>
        </authorList>
    </citation>
    <scope>NUCLEOTIDE SEQUENCE</scope>
    <source>
        <strain evidence="3">GCR5</strain>
    </source>
</reference>
<comment type="caution">
    <text evidence="1">Lacks conserved residue(s) required for the propagation of feature annotation.</text>
</comment>
<accession>A0A930YW54</accession>
<feature type="domain" description="Peptidase M14" evidence="2">
    <location>
        <begin position="13"/>
        <end position="267"/>
    </location>
</feature>
<proteinExistence type="inferred from homology"/>
<dbReference type="Gene3D" id="3.40.630.10">
    <property type="entry name" value="Zn peptidases"/>
    <property type="match status" value="1"/>
</dbReference>
<comment type="similarity">
    <text evidence="1">Belongs to the peptidase M14 family.</text>
</comment>
<evidence type="ECO:0000313" key="4">
    <source>
        <dbReference type="Proteomes" id="UP000694480"/>
    </source>
</evidence>
<evidence type="ECO:0000256" key="1">
    <source>
        <dbReference type="PROSITE-ProRule" id="PRU01379"/>
    </source>
</evidence>
<dbReference type="SUPFAM" id="SSF53187">
    <property type="entry name" value="Zn-dependent exopeptidases"/>
    <property type="match status" value="1"/>
</dbReference>
<dbReference type="AlphaFoldDB" id="A0A930YW54"/>
<dbReference type="RefSeq" id="WP_194739331.1">
    <property type="nucleotide sequence ID" value="NZ_JADKYY010000006.1"/>
</dbReference>
<comment type="caution">
    <text evidence="3">The sequence shown here is derived from an EMBL/GenBank/DDBJ whole genome shotgun (WGS) entry which is preliminary data.</text>
</comment>
<name>A0A930YW54_9FLAO</name>
<sequence length="367" mass="42380">MRFENIYQQEPNFPYRYIAPSSLEKFLCENLSDYVKQIGTSTLGVPIYMLRVGRGNKKVLAWSQMHGNESNATHALLDMLYSLKDSPLYDNLFAEITLDFIVMLNPDGSALWTRRNAVEIDLNRDFIKRSSKELPLLVELALGGTYDFGLNLHEQRTIFSTDGMHPATLSFLAPSQDSSRSITPVRKRAMKIISDTAHHLRELIPENIARYSDEYYPTSTGDNFMRLGLPTILFEGGHYEKDYQRQQTRKYYTIALYYCLVAIGKYQGDTLGYEQYFALPENRESHYDIIYRNVKLNTDFPCVLDIAVQYREEKKPDSLDIEFIPIVVEVGDCGKKKGWEELDCTDKRFVSQSLYPKLDAPVNFQIL</sequence>
<dbReference type="GO" id="GO:0008270">
    <property type="term" value="F:zinc ion binding"/>
    <property type="evidence" value="ECO:0007669"/>
    <property type="project" value="InterPro"/>
</dbReference>